<feature type="domain" description="PRC-barrel" evidence="3">
    <location>
        <begin position="94"/>
        <end position="168"/>
    </location>
</feature>
<dbReference type="GO" id="GO:0005840">
    <property type="term" value="C:ribosome"/>
    <property type="evidence" value="ECO:0007669"/>
    <property type="project" value="InterPro"/>
</dbReference>
<comment type="subcellular location">
    <subcellularLocation>
        <location evidence="1">Cytoplasm</location>
    </subcellularLocation>
</comment>
<dbReference type="Gene3D" id="2.30.30.240">
    <property type="entry name" value="PRC-barrel domain"/>
    <property type="match status" value="1"/>
</dbReference>
<dbReference type="OrthoDB" id="9810331at2"/>
<proteinExistence type="inferred from homology"/>
<accession>A0A109RGK7</accession>
<dbReference type="Gene3D" id="2.40.30.60">
    <property type="entry name" value="RimM"/>
    <property type="match status" value="1"/>
</dbReference>
<dbReference type="InterPro" id="IPR011033">
    <property type="entry name" value="PRC_barrel-like_sf"/>
</dbReference>
<dbReference type="Proteomes" id="UP000062260">
    <property type="component" value="Chromosome"/>
</dbReference>
<name>A0A109RGK7_9LACT</name>
<dbReference type="InterPro" id="IPR036976">
    <property type="entry name" value="RimM_N_sf"/>
</dbReference>
<comment type="domain">
    <text evidence="1">The PRC barrel domain binds ribosomal protein uS19.</text>
</comment>
<comment type="similarity">
    <text evidence="1">Belongs to the RimM family.</text>
</comment>
<evidence type="ECO:0000259" key="3">
    <source>
        <dbReference type="Pfam" id="PF05239"/>
    </source>
</evidence>
<keyword evidence="1" id="KW-0690">Ribosome biogenesis</keyword>
<dbReference type="SUPFAM" id="SSF50346">
    <property type="entry name" value="PRC-barrel domain"/>
    <property type="match status" value="1"/>
</dbReference>
<dbReference type="GO" id="GO:0043022">
    <property type="term" value="F:ribosome binding"/>
    <property type="evidence" value="ECO:0007669"/>
    <property type="project" value="InterPro"/>
</dbReference>
<gene>
    <name evidence="1" type="primary">rimM</name>
    <name evidence="4" type="ORF">AWM75_02585</name>
</gene>
<evidence type="ECO:0000313" key="5">
    <source>
        <dbReference type="Proteomes" id="UP000062260"/>
    </source>
</evidence>
<dbReference type="EMBL" id="CP014163">
    <property type="protein sequence ID" value="AMB98949.1"/>
    <property type="molecule type" value="Genomic_DNA"/>
</dbReference>
<dbReference type="GO" id="GO:0042274">
    <property type="term" value="P:ribosomal small subunit biogenesis"/>
    <property type="evidence" value="ECO:0007669"/>
    <property type="project" value="UniProtKB-UniRule"/>
</dbReference>
<keyword evidence="1" id="KW-0698">rRNA processing</keyword>
<dbReference type="Pfam" id="PF05239">
    <property type="entry name" value="PRC"/>
    <property type="match status" value="1"/>
</dbReference>
<feature type="domain" description="RimM N-terminal" evidence="2">
    <location>
        <begin position="6"/>
        <end position="84"/>
    </location>
</feature>
<dbReference type="InterPro" id="IPR002676">
    <property type="entry name" value="RimM_N"/>
</dbReference>
<keyword evidence="1" id="KW-0143">Chaperone</keyword>
<dbReference type="InterPro" id="IPR027275">
    <property type="entry name" value="PRC-brl_dom"/>
</dbReference>
<dbReference type="PANTHER" id="PTHR33692">
    <property type="entry name" value="RIBOSOME MATURATION FACTOR RIMM"/>
    <property type="match status" value="1"/>
</dbReference>
<reference evidence="5" key="2">
    <citation type="submission" date="2016-01" db="EMBL/GenBank/DDBJ databases">
        <title>Six Aerococcus type strain genome sequencing and assembly using PacBio and Illumina Hiseq.</title>
        <authorList>
            <person name="Carkaci D."/>
            <person name="Dargis R."/>
            <person name="Nielsen X.C."/>
            <person name="Skovgaard O."/>
            <person name="Fuursted K."/>
            <person name="Christensen J.J."/>
        </authorList>
    </citation>
    <scope>NUCLEOTIDE SEQUENCE [LARGE SCALE GENOMIC DNA]</scope>
    <source>
        <strain evidence="5">CCUG42038B</strain>
    </source>
</reference>
<dbReference type="HAMAP" id="MF_00014">
    <property type="entry name" value="Ribosome_mat_RimM"/>
    <property type="match status" value="1"/>
</dbReference>
<dbReference type="PANTHER" id="PTHR33692:SF1">
    <property type="entry name" value="RIBOSOME MATURATION FACTOR RIMM"/>
    <property type="match status" value="1"/>
</dbReference>
<keyword evidence="5" id="KW-1185">Reference proteome</keyword>
<keyword evidence="1" id="KW-0963">Cytoplasm</keyword>
<dbReference type="Pfam" id="PF01782">
    <property type="entry name" value="RimM"/>
    <property type="match status" value="1"/>
</dbReference>
<dbReference type="InterPro" id="IPR009000">
    <property type="entry name" value="Transl_B-barrel_sf"/>
</dbReference>
<dbReference type="GO" id="GO:0006364">
    <property type="term" value="P:rRNA processing"/>
    <property type="evidence" value="ECO:0007669"/>
    <property type="project" value="UniProtKB-UniRule"/>
</dbReference>
<evidence type="ECO:0000313" key="4">
    <source>
        <dbReference type="EMBL" id="AMB98949.1"/>
    </source>
</evidence>
<sequence>MELYKVGKIVNTHALKGEVRVIASTDFPDQRFALGSELVVELESGPVKVTVDGHRRHKNFNILHFAGLDSINDVERFKGAILSVAGEHQAELAENEYYYHEIIGLDVYTLEGDQLGKIREITALGPNDVWHVQRKGPGRDILIPYIADVVKDIDLDQGRVTIEVMEGLID</sequence>
<comment type="subunit">
    <text evidence="1">Binds ribosomal protein uS19.</text>
</comment>
<dbReference type="STRING" id="128944.AWM75_02585"/>
<dbReference type="SUPFAM" id="SSF50447">
    <property type="entry name" value="Translation proteins"/>
    <property type="match status" value="1"/>
</dbReference>
<dbReference type="AlphaFoldDB" id="A0A109RGK7"/>
<protein>
    <recommendedName>
        <fullName evidence="1">Ribosome maturation factor RimM</fullName>
    </recommendedName>
</protein>
<comment type="function">
    <text evidence="1">An accessory protein needed during the final step in the assembly of 30S ribosomal subunit, possibly for assembly of the head region. Essential for efficient processing of 16S rRNA. May be needed both before and after RbfA during the maturation of 16S rRNA. It has affinity for free ribosomal 30S subunits but not for 70S ribosomes.</text>
</comment>
<dbReference type="KEGG" id="auh:AWM75_02585"/>
<reference evidence="4 5" key="1">
    <citation type="journal article" date="2016" name="Genome Announc.">
        <title>Complete Genome Sequences of Aerococcus christensenii CCUG 28831T, Aerococcus sanguinicola CCUG 43001T, Aerococcus urinae CCUG 36881T, Aerococcus urinaeequi CCUG 28094T, Aerococcus urinaehominis CCUG 42038 BT, and Aerococcus viridans CCUG 4311T.</title>
        <authorList>
            <person name="Carkaci D."/>
            <person name="Dargis R."/>
            <person name="Nielsen X.C."/>
            <person name="Skovgaard O."/>
            <person name="Fuursted K."/>
            <person name="Christensen J.J."/>
        </authorList>
    </citation>
    <scope>NUCLEOTIDE SEQUENCE [LARGE SCALE GENOMIC DNA]</scope>
    <source>
        <strain evidence="4 5">CCUG42038B</strain>
    </source>
</reference>
<dbReference type="GO" id="GO:0005737">
    <property type="term" value="C:cytoplasm"/>
    <property type="evidence" value="ECO:0007669"/>
    <property type="project" value="UniProtKB-SubCell"/>
</dbReference>
<evidence type="ECO:0000259" key="2">
    <source>
        <dbReference type="Pfam" id="PF01782"/>
    </source>
</evidence>
<evidence type="ECO:0000256" key="1">
    <source>
        <dbReference type="HAMAP-Rule" id="MF_00014"/>
    </source>
</evidence>
<dbReference type="NCBIfam" id="TIGR02273">
    <property type="entry name" value="16S_RimM"/>
    <property type="match status" value="1"/>
</dbReference>
<organism evidence="4 5">
    <name type="scientific">Aerococcus urinaehominis</name>
    <dbReference type="NCBI Taxonomy" id="128944"/>
    <lineage>
        <taxon>Bacteria</taxon>
        <taxon>Bacillati</taxon>
        <taxon>Bacillota</taxon>
        <taxon>Bacilli</taxon>
        <taxon>Lactobacillales</taxon>
        <taxon>Aerococcaceae</taxon>
        <taxon>Aerococcus</taxon>
    </lineage>
</organism>
<dbReference type="InterPro" id="IPR011961">
    <property type="entry name" value="RimM"/>
</dbReference>